<feature type="transmembrane region" description="Helical" evidence="2">
    <location>
        <begin position="32"/>
        <end position="49"/>
    </location>
</feature>
<protein>
    <recommendedName>
        <fullName evidence="5">Cellulose synthase</fullName>
    </recommendedName>
</protein>
<proteinExistence type="predicted"/>
<dbReference type="EMBL" id="BAABIM010000005">
    <property type="protein sequence ID" value="GAA4699507.1"/>
    <property type="molecule type" value="Genomic_DNA"/>
</dbReference>
<reference evidence="4" key="1">
    <citation type="journal article" date="2019" name="Int. J. Syst. Evol. Microbiol.">
        <title>The Global Catalogue of Microorganisms (GCM) 10K type strain sequencing project: providing services to taxonomists for standard genome sequencing and annotation.</title>
        <authorList>
            <consortium name="The Broad Institute Genomics Platform"/>
            <consortium name="The Broad Institute Genome Sequencing Center for Infectious Disease"/>
            <person name="Wu L."/>
            <person name="Ma J."/>
        </authorList>
    </citation>
    <scope>NUCLEOTIDE SEQUENCE [LARGE SCALE GENOMIC DNA]</scope>
    <source>
        <strain evidence="4">JCM 18127</strain>
    </source>
</reference>
<accession>A0ABP8X4C4</accession>
<keyword evidence="2" id="KW-1133">Transmembrane helix</keyword>
<feature type="transmembrane region" description="Helical" evidence="2">
    <location>
        <begin position="69"/>
        <end position="91"/>
    </location>
</feature>
<sequence>MDDVSWAALTISLTVVGGLLTWVAYRRWGLAAGLKGAGLSLLPLAAYLTDTLRMATRIGDAVVDWATALVFSPSVWAGVVVAGLGVVLFVIGRGMQARGRGTTPRPRAAAPAAAAPDQREPLPRGRGKAGRAEPAVGDDDLADIEALLKKRGIT</sequence>
<feature type="transmembrane region" description="Helical" evidence="2">
    <location>
        <begin position="6"/>
        <end position="25"/>
    </location>
</feature>
<evidence type="ECO:0008006" key="5">
    <source>
        <dbReference type="Google" id="ProtNLM"/>
    </source>
</evidence>
<gene>
    <name evidence="3" type="ORF">GCM10023226_42910</name>
</gene>
<evidence type="ECO:0000313" key="4">
    <source>
        <dbReference type="Proteomes" id="UP001500621"/>
    </source>
</evidence>
<keyword evidence="2" id="KW-0812">Transmembrane</keyword>
<keyword evidence="2" id="KW-0472">Membrane</keyword>
<comment type="caution">
    <text evidence="3">The sequence shown here is derived from an EMBL/GenBank/DDBJ whole genome shotgun (WGS) entry which is preliminary data.</text>
</comment>
<organism evidence="3 4">
    <name type="scientific">Nocardioides nanhaiensis</name>
    <dbReference type="NCBI Taxonomy" id="1476871"/>
    <lineage>
        <taxon>Bacteria</taxon>
        <taxon>Bacillati</taxon>
        <taxon>Actinomycetota</taxon>
        <taxon>Actinomycetes</taxon>
        <taxon>Propionibacteriales</taxon>
        <taxon>Nocardioidaceae</taxon>
        <taxon>Nocardioides</taxon>
    </lineage>
</organism>
<name>A0ABP8X4C4_9ACTN</name>
<evidence type="ECO:0000256" key="2">
    <source>
        <dbReference type="SAM" id="Phobius"/>
    </source>
</evidence>
<dbReference type="Proteomes" id="UP001500621">
    <property type="component" value="Unassembled WGS sequence"/>
</dbReference>
<evidence type="ECO:0000256" key="1">
    <source>
        <dbReference type="SAM" id="MobiDB-lite"/>
    </source>
</evidence>
<feature type="compositionally biased region" description="Low complexity" evidence="1">
    <location>
        <begin position="97"/>
        <end position="116"/>
    </location>
</feature>
<keyword evidence="4" id="KW-1185">Reference proteome</keyword>
<feature type="region of interest" description="Disordered" evidence="1">
    <location>
        <begin position="97"/>
        <end position="137"/>
    </location>
</feature>
<evidence type="ECO:0000313" key="3">
    <source>
        <dbReference type="EMBL" id="GAA4699507.1"/>
    </source>
</evidence>